<dbReference type="Proteomes" id="UP001515480">
    <property type="component" value="Unassembled WGS sequence"/>
</dbReference>
<name>A0AB34IUH1_PRYPA</name>
<keyword evidence="2" id="KW-1185">Reference proteome</keyword>
<evidence type="ECO:0000313" key="2">
    <source>
        <dbReference type="Proteomes" id="UP001515480"/>
    </source>
</evidence>
<comment type="caution">
    <text evidence="1">The sequence shown here is derived from an EMBL/GenBank/DDBJ whole genome shotgun (WGS) entry which is preliminary data.</text>
</comment>
<reference evidence="1 2" key="1">
    <citation type="journal article" date="2024" name="Science">
        <title>Giant polyketide synthase enzymes in the biosynthesis of giant marine polyether toxins.</title>
        <authorList>
            <person name="Fallon T.R."/>
            <person name="Shende V.V."/>
            <person name="Wierzbicki I.H."/>
            <person name="Pendleton A.L."/>
            <person name="Watervoot N.F."/>
            <person name="Auber R.P."/>
            <person name="Gonzalez D.J."/>
            <person name="Wisecaver J.H."/>
            <person name="Moore B.S."/>
        </authorList>
    </citation>
    <scope>NUCLEOTIDE SEQUENCE [LARGE SCALE GENOMIC DNA]</scope>
    <source>
        <strain evidence="1 2">12B1</strain>
    </source>
</reference>
<gene>
    <name evidence="1" type="ORF">AB1Y20_007200</name>
</gene>
<organism evidence="1 2">
    <name type="scientific">Prymnesium parvum</name>
    <name type="common">Toxic golden alga</name>
    <dbReference type="NCBI Taxonomy" id="97485"/>
    <lineage>
        <taxon>Eukaryota</taxon>
        <taxon>Haptista</taxon>
        <taxon>Haptophyta</taxon>
        <taxon>Prymnesiophyceae</taxon>
        <taxon>Prymnesiales</taxon>
        <taxon>Prymnesiaceae</taxon>
        <taxon>Prymnesium</taxon>
    </lineage>
</organism>
<dbReference type="AlphaFoldDB" id="A0AB34IUH1"/>
<sequence>MAQAAAVLRLALQSLLPRRRDAVLALQSLTLSLKAAPTHVQFTPVSPHEAAVASSLQVDVFSTQTQLAAPRSRWGTF</sequence>
<dbReference type="EMBL" id="JBGBPQ010000017">
    <property type="protein sequence ID" value="KAL1507580.1"/>
    <property type="molecule type" value="Genomic_DNA"/>
</dbReference>
<evidence type="ECO:0000313" key="1">
    <source>
        <dbReference type="EMBL" id="KAL1507580.1"/>
    </source>
</evidence>
<proteinExistence type="predicted"/>
<accession>A0AB34IUH1</accession>
<protein>
    <submittedName>
        <fullName evidence="1">Uncharacterized protein</fullName>
    </submittedName>
</protein>